<dbReference type="PANTHER" id="PTHR47027">
    <property type="entry name" value="REVERSE TRANSCRIPTASE DOMAIN-CONTAINING PROTEIN"/>
    <property type="match status" value="1"/>
</dbReference>
<proteinExistence type="predicted"/>
<keyword evidence="2" id="KW-1185">Reference proteome</keyword>
<dbReference type="Proteomes" id="UP001153709">
    <property type="component" value="Chromosome 5"/>
</dbReference>
<dbReference type="OrthoDB" id="407509at2759"/>
<dbReference type="PANTHER" id="PTHR47027:SF20">
    <property type="entry name" value="REVERSE TRANSCRIPTASE-LIKE PROTEIN WITH RNA-DIRECTED DNA POLYMERASE DOMAIN"/>
    <property type="match status" value="1"/>
</dbReference>
<evidence type="ECO:0000313" key="2">
    <source>
        <dbReference type="Proteomes" id="UP001153709"/>
    </source>
</evidence>
<reference evidence="1" key="1">
    <citation type="submission" date="2022-01" db="EMBL/GenBank/DDBJ databases">
        <authorList>
            <person name="King R."/>
        </authorList>
    </citation>
    <scope>NUCLEOTIDE SEQUENCE</scope>
</reference>
<gene>
    <name evidence="1" type="ORF">DIABBA_LOCUS8343</name>
</gene>
<protein>
    <submittedName>
        <fullName evidence="1">Uncharacterized protein</fullName>
    </submittedName>
</protein>
<name>A0A9N9T439_DIABA</name>
<dbReference type="EMBL" id="OU898280">
    <property type="protein sequence ID" value="CAG9835107.1"/>
    <property type="molecule type" value="Genomic_DNA"/>
</dbReference>
<accession>A0A9N9T439</accession>
<evidence type="ECO:0000313" key="1">
    <source>
        <dbReference type="EMBL" id="CAG9835107.1"/>
    </source>
</evidence>
<sequence length="146" mass="17316">MQSEDTVIIINDKVIEKVEEYIYLGQKIILNREIQTEEIKKRRKLAWAAFGKLIYILRNQQIRLHLRSKVFDACIIPILTYAAQTWAITKKNMNILRVTQHAMERAMLGISLEDKKTNTWIRQKTKLTDVVQKSLKLKWEYSGHQF</sequence>
<organism evidence="1 2">
    <name type="scientific">Diabrotica balteata</name>
    <name type="common">Banded cucumber beetle</name>
    <dbReference type="NCBI Taxonomy" id="107213"/>
    <lineage>
        <taxon>Eukaryota</taxon>
        <taxon>Metazoa</taxon>
        <taxon>Ecdysozoa</taxon>
        <taxon>Arthropoda</taxon>
        <taxon>Hexapoda</taxon>
        <taxon>Insecta</taxon>
        <taxon>Pterygota</taxon>
        <taxon>Neoptera</taxon>
        <taxon>Endopterygota</taxon>
        <taxon>Coleoptera</taxon>
        <taxon>Polyphaga</taxon>
        <taxon>Cucujiformia</taxon>
        <taxon>Chrysomeloidea</taxon>
        <taxon>Chrysomelidae</taxon>
        <taxon>Galerucinae</taxon>
        <taxon>Diabroticina</taxon>
        <taxon>Diabroticites</taxon>
        <taxon>Diabrotica</taxon>
    </lineage>
</organism>
<dbReference type="AlphaFoldDB" id="A0A9N9T439"/>